<evidence type="ECO:0000256" key="6">
    <source>
        <dbReference type="ARBA" id="ARBA00022695"/>
    </source>
</evidence>
<dbReference type="InterPro" id="IPR004365">
    <property type="entry name" value="NA-bd_OB_tRNA"/>
</dbReference>
<dbReference type="GO" id="GO:0003887">
    <property type="term" value="F:DNA-directed DNA polymerase activity"/>
    <property type="evidence" value="ECO:0007669"/>
    <property type="project" value="UniProtKB-KW"/>
</dbReference>
<evidence type="ECO:0000256" key="4">
    <source>
        <dbReference type="ARBA" id="ARBA00019114"/>
    </source>
</evidence>
<dbReference type="EC" id="2.7.7.7" evidence="3"/>
<comment type="similarity">
    <text evidence="2">Belongs to the DNA polymerase type-C family. DnaE subfamily.</text>
</comment>
<sequence>MTDFVHLHLHTEYSLLDGAVKVKELVDHCVKNNIDTVAVTDHGNMYTSLRFAEACKKKGIKYIIGCEFYVTDDYRVKKDQHADHLILLAKNKAGYINLVQMDSLAFVDGFYYRPRIDYNVLKDHAEGVICLSACLAGRLPRLLMKGDYEGAKAFALSMKEIYGEDFYLEIQDHGIPEQKQILPLIVRISRETGIPLVATNDVHYLRKEDWEMQDVLMCIQMKKTLDDPDRMRMQTHEFYMKSGDEMAALFPDLPEAISNTRVIANKVSDTDTPFNLKPDGNPVYDKSLIPLYTADDGTPSPEYLTRLTWEGLPKRYPVVTEEIRKRAEYELSIIIKMGFADYFLIVWDYINWSRLHDIPVGPGRGSGVGSIVAYSIGITNVDPLRYDILFERFLNPDRVSMPDFDVDFCTARREETIAYVRKRYHPENVAQIVTFGTLASRAVIKDVGRVMRVPYAETDRVTKLMDGKSTIRELLGLNLEKCRKAVIETEGDQDKHDEALKKLADQEGKRNQEFIDLYESDATLKRVIDMGLKLEGMPRQTGMHAAGVVICRKKIADNVPLSRNGEDITTKFDMKEVESIGMLKMDFLALTTLTDIKKTLDYIKEDTGETVEFTQACDDPKAYQLISDGDTDAVFQLEQGGMKKFMKQLQPNCLEDLIAGISLYRPGPMDFIPEYLKNRSDPANIHYLTPMLKPILEKTFGVIIYQEQVMQIFQNLAGYSLGQADLVRRAMAKKHRSELMAQKDKFIYGDIDKGGNITGCISKGIPPEVSAELFAKMESFASYAFNKSHAAAYAVVTYETAYLKAYYPKEFLAGVLNNRIDKIEEIAKYVVYMKEKHIAVYPPDVNRSKAYFSVQGDGLRFGLCALRGVGIGAMEEVIRERDENGPFKDFPDFLMRCTKYVNKRMVESLILGGAFDSFGYRRSQYTAVYEDLMHRIAGMDKQKSGAQLSLFGTLIAEETPKADYPDIPEWPSEDLLSKEKSVLGVYVSGHPFEPFARYFRDANFNCGLLADYEEDEETGERTYAQIESGQQVVFGGLIAGVKKINTRAGATMAFVTVEDLYGNIDCVAFPRIYDRARHFLKADAVVKMTGKIDISPDKLPVIIADKIEEFVPPEEKREAPARNERKSGEQVLWLDARNMGEEDFEELLDTLSGYAGETPSKVLHGGKRYEFPVRLTRALMAELRTFLPESAIKLV</sequence>
<proteinExistence type="inferred from homology"/>
<keyword evidence="8" id="KW-0239">DNA-directed DNA polymerase</keyword>
<keyword evidence="6 12" id="KW-0548">Nucleotidyltransferase</keyword>
<dbReference type="Gene3D" id="3.20.20.140">
    <property type="entry name" value="Metal-dependent hydrolases"/>
    <property type="match status" value="1"/>
</dbReference>
<keyword evidence="7" id="KW-0235">DNA replication</keyword>
<dbReference type="InterPro" id="IPR003141">
    <property type="entry name" value="Pol/His_phosphatase_N"/>
</dbReference>
<dbReference type="InterPro" id="IPR040982">
    <property type="entry name" value="DNA_pol3_finger"/>
</dbReference>
<dbReference type="InterPro" id="IPR016195">
    <property type="entry name" value="Pol/histidinol_Pase-like"/>
</dbReference>
<evidence type="ECO:0000256" key="10">
    <source>
        <dbReference type="ARBA" id="ARBA00049244"/>
    </source>
</evidence>
<dbReference type="EMBL" id="DXAJ01000090">
    <property type="protein sequence ID" value="HJA02891.1"/>
    <property type="molecule type" value="Genomic_DNA"/>
</dbReference>
<name>A0A9D2H376_9FIRM</name>
<dbReference type="NCBIfam" id="NF005298">
    <property type="entry name" value="PRK06826.1"/>
    <property type="match status" value="1"/>
</dbReference>
<dbReference type="SUPFAM" id="SSF89550">
    <property type="entry name" value="PHP domain-like"/>
    <property type="match status" value="1"/>
</dbReference>
<evidence type="ECO:0000256" key="7">
    <source>
        <dbReference type="ARBA" id="ARBA00022705"/>
    </source>
</evidence>
<dbReference type="CDD" id="cd12113">
    <property type="entry name" value="PHP_PolIIIA_DnaE3"/>
    <property type="match status" value="1"/>
</dbReference>
<evidence type="ECO:0000313" key="12">
    <source>
        <dbReference type="EMBL" id="HJA02891.1"/>
    </source>
</evidence>
<dbReference type="InterPro" id="IPR029460">
    <property type="entry name" value="DNAPol_HHH"/>
</dbReference>
<keyword evidence="5 12" id="KW-0808">Transferase</keyword>
<dbReference type="Gene3D" id="1.10.150.870">
    <property type="match status" value="1"/>
</dbReference>
<evidence type="ECO:0000256" key="9">
    <source>
        <dbReference type="ARBA" id="ARBA00025611"/>
    </source>
</evidence>
<dbReference type="Pfam" id="PF02811">
    <property type="entry name" value="PHP"/>
    <property type="match status" value="1"/>
</dbReference>
<dbReference type="NCBIfam" id="NF004226">
    <property type="entry name" value="PRK05673.1"/>
    <property type="match status" value="1"/>
</dbReference>
<dbReference type="GO" id="GO:0006260">
    <property type="term" value="P:DNA replication"/>
    <property type="evidence" value="ECO:0007669"/>
    <property type="project" value="UniProtKB-KW"/>
</dbReference>
<evidence type="ECO:0000256" key="5">
    <source>
        <dbReference type="ARBA" id="ARBA00022679"/>
    </source>
</evidence>
<comment type="function">
    <text evidence="9">DNA polymerase III is a complex, multichain enzyme responsible for most of the replicative synthesis in bacteria. This DNA polymerase also exhibits 3' to 5' exonuclease activity. The alpha chain is the DNA polymerase.</text>
</comment>
<comment type="catalytic activity">
    <reaction evidence="10">
        <text>DNA(n) + a 2'-deoxyribonucleoside 5'-triphosphate = DNA(n+1) + diphosphate</text>
        <dbReference type="Rhea" id="RHEA:22508"/>
        <dbReference type="Rhea" id="RHEA-COMP:17339"/>
        <dbReference type="Rhea" id="RHEA-COMP:17340"/>
        <dbReference type="ChEBI" id="CHEBI:33019"/>
        <dbReference type="ChEBI" id="CHEBI:61560"/>
        <dbReference type="ChEBI" id="CHEBI:173112"/>
        <dbReference type="EC" id="2.7.7.7"/>
    </reaction>
</comment>
<dbReference type="SMART" id="SM00481">
    <property type="entry name" value="POLIIIAc"/>
    <property type="match status" value="1"/>
</dbReference>
<comment type="caution">
    <text evidence="12">The sequence shown here is derived from an EMBL/GenBank/DDBJ whole genome shotgun (WGS) entry which is preliminary data.</text>
</comment>
<reference evidence="12" key="1">
    <citation type="journal article" date="2021" name="PeerJ">
        <title>Extensive microbial diversity within the chicken gut microbiome revealed by metagenomics and culture.</title>
        <authorList>
            <person name="Gilroy R."/>
            <person name="Ravi A."/>
            <person name="Getino M."/>
            <person name="Pursley I."/>
            <person name="Horton D.L."/>
            <person name="Alikhan N.F."/>
            <person name="Baker D."/>
            <person name="Gharbi K."/>
            <person name="Hall N."/>
            <person name="Watson M."/>
            <person name="Adriaenssens E.M."/>
            <person name="Foster-Nyarko E."/>
            <person name="Jarju S."/>
            <person name="Secka A."/>
            <person name="Antonio M."/>
            <person name="Oren A."/>
            <person name="Chaudhuri R.R."/>
            <person name="La Ragione R."/>
            <person name="Hildebrand F."/>
            <person name="Pallen M.J."/>
        </authorList>
    </citation>
    <scope>NUCLEOTIDE SEQUENCE</scope>
    <source>
        <strain evidence="12">CHK156-179</strain>
    </source>
</reference>
<dbReference type="Pfam" id="PF07733">
    <property type="entry name" value="DNA_pol3_alpha"/>
    <property type="match status" value="1"/>
</dbReference>
<dbReference type="InterPro" id="IPR004013">
    <property type="entry name" value="PHP_dom"/>
</dbReference>
<dbReference type="Pfam" id="PF01336">
    <property type="entry name" value="tRNA_anti-codon"/>
    <property type="match status" value="1"/>
</dbReference>
<accession>A0A9D2H376</accession>
<dbReference type="InterPro" id="IPR041931">
    <property type="entry name" value="DNA_pol3_alpha_thumb_dom"/>
</dbReference>
<dbReference type="Proteomes" id="UP000824221">
    <property type="component" value="Unassembled WGS sequence"/>
</dbReference>
<dbReference type="PANTHER" id="PTHR32294:SF0">
    <property type="entry name" value="DNA POLYMERASE III SUBUNIT ALPHA"/>
    <property type="match status" value="1"/>
</dbReference>
<evidence type="ECO:0000256" key="3">
    <source>
        <dbReference type="ARBA" id="ARBA00012417"/>
    </source>
</evidence>
<dbReference type="Pfam" id="PF17657">
    <property type="entry name" value="DNA_pol3_finger"/>
    <property type="match status" value="1"/>
</dbReference>
<dbReference type="Pfam" id="PF14579">
    <property type="entry name" value="HHH_6"/>
    <property type="match status" value="1"/>
</dbReference>
<dbReference type="NCBIfam" id="TIGR00594">
    <property type="entry name" value="polc"/>
    <property type="match status" value="1"/>
</dbReference>
<dbReference type="Gene3D" id="1.10.10.1600">
    <property type="entry name" value="Bacterial DNA polymerase III alpha subunit, thumb domain"/>
    <property type="match status" value="1"/>
</dbReference>
<dbReference type="InterPro" id="IPR011708">
    <property type="entry name" value="DNA_pol3_alpha_NTPase_dom"/>
</dbReference>
<feature type="domain" description="Polymerase/histidinol phosphatase N-terminal" evidence="11">
    <location>
        <begin position="5"/>
        <end position="72"/>
    </location>
</feature>
<reference evidence="12" key="2">
    <citation type="submission" date="2021-04" db="EMBL/GenBank/DDBJ databases">
        <authorList>
            <person name="Gilroy R."/>
        </authorList>
    </citation>
    <scope>NUCLEOTIDE SEQUENCE</scope>
    <source>
        <strain evidence="12">CHK156-179</strain>
    </source>
</reference>
<gene>
    <name evidence="12" type="ORF">H9797_05895</name>
</gene>
<dbReference type="GO" id="GO:0008408">
    <property type="term" value="F:3'-5' exonuclease activity"/>
    <property type="evidence" value="ECO:0007669"/>
    <property type="project" value="InterPro"/>
</dbReference>
<dbReference type="PANTHER" id="PTHR32294">
    <property type="entry name" value="DNA POLYMERASE III SUBUNIT ALPHA"/>
    <property type="match status" value="1"/>
</dbReference>
<dbReference type="CDD" id="cd04485">
    <property type="entry name" value="DnaE_OBF"/>
    <property type="match status" value="1"/>
</dbReference>
<dbReference type="AlphaFoldDB" id="A0A9D2H376"/>
<dbReference type="InterPro" id="IPR004805">
    <property type="entry name" value="DnaE2/DnaE/PolC"/>
</dbReference>
<comment type="subcellular location">
    <subcellularLocation>
        <location evidence="1">Cytoplasm</location>
    </subcellularLocation>
</comment>
<evidence type="ECO:0000259" key="11">
    <source>
        <dbReference type="SMART" id="SM00481"/>
    </source>
</evidence>
<dbReference type="GO" id="GO:0003676">
    <property type="term" value="F:nucleic acid binding"/>
    <property type="evidence" value="ECO:0007669"/>
    <property type="project" value="InterPro"/>
</dbReference>
<dbReference type="GO" id="GO:0005737">
    <property type="term" value="C:cytoplasm"/>
    <property type="evidence" value="ECO:0007669"/>
    <property type="project" value="UniProtKB-SubCell"/>
</dbReference>
<organism evidence="12 13">
    <name type="scientific">Candidatus Gallimonas gallistercoris</name>
    <dbReference type="NCBI Taxonomy" id="2838602"/>
    <lineage>
        <taxon>Bacteria</taxon>
        <taxon>Bacillati</taxon>
        <taxon>Bacillota</taxon>
        <taxon>Clostridia</taxon>
        <taxon>Candidatus Gallimonas</taxon>
    </lineage>
</organism>
<evidence type="ECO:0000256" key="1">
    <source>
        <dbReference type="ARBA" id="ARBA00004496"/>
    </source>
</evidence>
<evidence type="ECO:0000256" key="8">
    <source>
        <dbReference type="ARBA" id="ARBA00022932"/>
    </source>
</evidence>
<evidence type="ECO:0000313" key="13">
    <source>
        <dbReference type="Proteomes" id="UP000824221"/>
    </source>
</evidence>
<evidence type="ECO:0000256" key="2">
    <source>
        <dbReference type="ARBA" id="ARBA00009496"/>
    </source>
</evidence>
<protein>
    <recommendedName>
        <fullName evidence="4">DNA polymerase III subunit alpha</fullName>
        <ecNumber evidence="3">2.7.7.7</ecNumber>
    </recommendedName>
</protein>